<evidence type="ECO:0000256" key="2">
    <source>
        <dbReference type="ARBA" id="ARBA00023134"/>
    </source>
</evidence>
<keyword evidence="1" id="KW-0547">Nucleotide-binding</keyword>
<comment type="caution">
    <text evidence="4">The sequence shown here is derived from an EMBL/GenBank/DDBJ whole genome shotgun (WGS) entry which is preliminary data.</text>
</comment>
<dbReference type="SMART" id="SM00176">
    <property type="entry name" value="RAN"/>
    <property type="match status" value="1"/>
</dbReference>
<dbReference type="PANTHER" id="PTHR24070">
    <property type="entry name" value="RAS, DI-RAS, AND RHEB FAMILY MEMBERS OF SMALL GTPASE SUPERFAMILY"/>
    <property type="match status" value="1"/>
</dbReference>
<dbReference type="AlphaFoldDB" id="K0KZ55"/>
<dbReference type="NCBIfam" id="TIGR00231">
    <property type="entry name" value="small_GTP"/>
    <property type="match status" value="1"/>
</dbReference>
<dbReference type="Proteomes" id="UP000009328">
    <property type="component" value="Unassembled WGS sequence"/>
</dbReference>
<dbReference type="InParanoid" id="K0KZ55"/>
<keyword evidence="2" id="KW-0342">GTP-binding</keyword>
<dbReference type="EMBL" id="CAIF01000244">
    <property type="protein sequence ID" value="CCH46393.1"/>
    <property type="molecule type" value="Genomic_DNA"/>
</dbReference>
<accession>K0KZ55</accession>
<evidence type="ECO:0000313" key="4">
    <source>
        <dbReference type="EMBL" id="CCH46393.1"/>
    </source>
</evidence>
<dbReference type="GO" id="GO:0007165">
    <property type="term" value="P:signal transduction"/>
    <property type="evidence" value="ECO:0007669"/>
    <property type="project" value="InterPro"/>
</dbReference>
<dbReference type="InterPro" id="IPR005225">
    <property type="entry name" value="Small_GTP-bd"/>
</dbReference>
<name>K0KZ55_WICCF</name>
<sequence length="314" mass="35010">MVKETIKICVLGDEGVGKSSITLQYTQAHFPLDFDPTIEDIYSKDLTVDGKRYTLQILDTAIQDEYSPLKDVQFEQADGFVVVFRVDSTESFDSVANNYRHIKRIHGDIPPVVLLGNKCDLETERLIRVDEAEGLAKELSLSKYFDVSAKNNYNIKDAFNYLTNSIIQRKTQIETQILKPELLKQSTDNTNSSNGSSTTGKTTGNSSQSKLSDSTTSSKPISRIERASTFTINTSDHKLSSTDGLQEHVPKEEDHELLESDEKSVNGPSQDKLSKSISSTEITRDIPHNTTTTQRNSQNKKSKEDGGNKCCIIM</sequence>
<dbReference type="SMART" id="SM00174">
    <property type="entry name" value="RHO"/>
    <property type="match status" value="1"/>
</dbReference>
<dbReference type="PROSITE" id="PS51419">
    <property type="entry name" value="RAB"/>
    <property type="match status" value="1"/>
</dbReference>
<dbReference type="Gene3D" id="3.40.50.300">
    <property type="entry name" value="P-loop containing nucleotide triphosphate hydrolases"/>
    <property type="match status" value="1"/>
</dbReference>
<dbReference type="PROSITE" id="PS51421">
    <property type="entry name" value="RAS"/>
    <property type="match status" value="1"/>
</dbReference>
<dbReference type="PROSITE" id="PS51420">
    <property type="entry name" value="RHO"/>
    <property type="match status" value="1"/>
</dbReference>
<feature type="compositionally biased region" description="Low complexity" evidence="3">
    <location>
        <begin position="186"/>
        <end position="219"/>
    </location>
</feature>
<dbReference type="HOGENOM" id="CLU_041217_9_0_1"/>
<dbReference type="InterPro" id="IPR027417">
    <property type="entry name" value="P-loop_NTPase"/>
</dbReference>
<feature type="compositionally biased region" description="Basic and acidic residues" evidence="3">
    <location>
        <begin position="235"/>
        <end position="264"/>
    </location>
</feature>
<protein>
    <submittedName>
        <fullName evidence="4">Ras-related protein</fullName>
    </submittedName>
</protein>
<dbReference type="GO" id="GO:0003924">
    <property type="term" value="F:GTPase activity"/>
    <property type="evidence" value="ECO:0007669"/>
    <property type="project" value="InterPro"/>
</dbReference>
<dbReference type="SUPFAM" id="SSF52540">
    <property type="entry name" value="P-loop containing nucleoside triphosphate hydrolases"/>
    <property type="match status" value="1"/>
</dbReference>
<dbReference type="STRING" id="1206466.K0KZ55"/>
<evidence type="ECO:0000256" key="1">
    <source>
        <dbReference type="ARBA" id="ARBA00022741"/>
    </source>
</evidence>
<evidence type="ECO:0000313" key="5">
    <source>
        <dbReference type="Proteomes" id="UP000009328"/>
    </source>
</evidence>
<dbReference type="InterPro" id="IPR020849">
    <property type="entry name" value="Small_GTPase_Ras-type"/>
</dbReference>
<dbReference type="PRINTS" id="PR00449">
    <property type="entry name" value="RASTRNSFRMNG"/>
</dbReference>
<dbReference type="GO" id="GO:0016020">
    <property type="term" value="C:membrane"/>
    <property type="evidence" value="ECO:0007669"/>
    <property type="project" value="InterPro"/>
</dbReference>
<dbReference type="eggNOG" id="KOG0395">
    <property type="taxonomic scope" value="Eukaryota"/>
</dbReference>
<organism evidence="4 5">
    <name type="scientific">Wickerhamomyces ciferrii (strain ATCC 14091 / BCRC 22168 / CBS 111 / JCM 3599 / NBRC 0793 / NRRL Y-1031 F-60-10)</name>
    <name type="common">Yeast</name>
    <name type="synonym">Pichia ciferrii</name>
    <dbReference type="NCBI Taxonomy" id="1206466"/>
    <lineage>
        <taxon>Eukaryota</taxon>
        <taxon>Fungi</taxon>
        <taxon>Dikarya</taxon>
        <taxon>Ascomycota</taxon>
        <taxon>Saccharomycotina</taxon>
        <taxon>Saccharomycetes</taxon>
        <taxon>Phaffomycetales</taxon>
        <taxon>Wickerhamomycetaceae</taxon>
        <taxon>Wickerhamomyces</taxon>
    </lineage>
</organism>
<dbReference type="GO" id="GO:0005525">
    <property type="term" value="F:GTP binding"/>
    <property type="evidence" value="ECO:0007669"/>
    <property type="project" value="UniProtKB-KW"/>
</dbReference>
<keyword evidence="5" id="KW-1185">Reference proteome</keyword>
<dbReference type="SMART" id="SM00175">
    <property type="entry name" value="RAB"/>
    <property type="match status" value="1"/>
</dbReference>
<feature type="compositionally biased region" description="Polar residues" evidence="3">
    <location>
        <begin position="288"/>
        <end position="299"/>
    </location>
</feature>
<dbReference type="FunFam" id="3.40.50.300:FF:001423">
    <property type="entry name" value="Ras family GTPase"/>
    <property type="match status" value="1"/>
</dbReference>
<reference evidence="4 5" key="1">
    <citation type="journal article" date="2012" name="Eukaryot. Cell">
        <title>Draft genome sequence of Wickerhamomyces ciferrii NRRL Y-1031 F-60-10.</title>
        <authorList>
            <person name="Schneider J."/>
            <person name="Andrea H."/>
            <person name="Blom J."/>
            <person name="Jaenicke S."/>
            <person name="Ruckert C."/>
            <person name="Schorsch C."/>
            <person name="Szczepanowski R."/>
            <person name="Farwick M."/>
            <person name="Goesmann A."/>
            <person name="Puhler A."/>
            <person name="Schaffer S."/>
            <person name="Tauch A."/>
            <person name="Kohler T."/>
            <person name="Brinkrolf K."/>
        </authorList>
    </citation>
    <scope>NUCLEOTIDE SEQUENCE [LARGE SCALE GENOMIC DNA]</scope>
    <source>
        <strain evidence="5">ATCC 14091 / BCRC 22168 / CBS 111 / JCM 3599 / NBRC 0793 / NRRL Y-1031 F-60-10</strain>
    </source>
</reference>
<dbReference type="InterPro" id="IPR001806">
    <property type="entry name" value="Small_GTPase"/>
</dbReference>
<proteinExistence type="predicted"/>
<dbReference type="SMART" id="SM00173">
    <property type="entry name" value="RAS"/>
    <property type="match status" value="1"/>
</dbReference>
<evidence type="ECO:0000256" key="3">
    <source>
        <dbReference type="SAM" id="MobiDB-lite"/>
    </source>
</evidence>
<dbReference type="Pfam" id="PF00071">
    <property type="entry name" value="Ras"/>
    <property type="match status" value="1"/>
</dbReference>
<feature type="region of interest" description="Disordered" evidence="3">
    <location>
        <begin position="184"/>
        <end position="314"/>
    </location>
</feature>
<feature type="compositionally biased region" description="Polar residues" evidence="3">
    <location>
        <begin position="266"/>
        <end position="281"/>
    </location>
</feature>
<gene>
    <name evidence="4" type="ORF">BN7_5986</name>
</gene>